<keyword evidence="6" id="KW-0479">Metal-binding</keyword>
<dbReference type="FunFam" id="1.20.90.10:FF:000002">
    <property type="entry name" value="Phospholipase A2 group III"/>
    <property type="match status" value="1"/>
</dbReference>
<keyword evidence="10" id="KW-0443">Lipid metabolism</keyword>
<evidence type="ECO:0000256" key="11">
    <source>
        <dbReference type="ARBA" id="ARBA00023157"/>
    </source>
</evidence>
<reference evidence="16" key="2">
    <citation type="submission" date="2020-05" db="UniProtKB">
        <authorList>
            <consortium name="EnsemblMetazoa"/>
        </authorList>
    </citation>
    <scope>IDENTIFICATION</scope>
    <source>
        <strain evidence="16">LVP_AGWG</strain>
    </source>
</reference>
<reference evidence="16 17" key="1">
    <citation type="submission" date="2017-06" db="EMBL/GenBank/DDBJ databases">
        <title>Aedes aegypti genome working group (AGWG) sequencing and assembly.</title>
        <authorList>
            <consortium name="Aedes aegypti Genome Working Group (AGWG)"/>
            <person name="Matthews B.J."/>
        </authorList>
    </citation>
    <scope>NUCLEOTIDE SEQUENCE [LARGE SCALE GENOMIC DNA]</scope>
    <source>
        <strain evidence="16 17">LVP_AGWG</strain>
    </source>
</reference>
<dbReference type="GO" id="GO:0050482">
    <property type="term" value="P:arachidonate secretion"/>
    <property type="evidence" value="ECO:0007669"/>
    <property type="project" value="InterPro"/>
</dbReference>
<evidence type="ECO:0000256" key="3">
    <source>
        <dbReference type="ARBA" id="ARBA00013278"/>
    </source>
</evidence>
<feature type="compositionally biased region" description="Polar residues" evidence="13">
    <location>
        <begin position="253"/>
        <end position="265"/>
    </location>
</feature>
<feature type="region of interest" description="Disordered" evidence="13">
    <location>
        <begin position="156"/>
        <end position="176"/>
    </location>
</feature>
<accession>A0A6I8TDN9</accession>
<keyword evidence="5" id="KW-0964">Secreted</keyword>
<feature type="signal peptide" evidence="14">
    <location>
        <begin position="1"/>
        <end position="28"/>
    </location>
</feature>
<evidence type="ECO:0000256" key="9">
    <source>
        <dbReference type="ARBA" id="ARBA00022963"/>
    </source>
</evidence>
<keyword evidence="8" id="KW-0106">Calcium</keyword>
<gene>
    <name evidence="16" type="primary">5568409</name>
</gene>
<feature type="compositionally biased region" description="Low complexity" evidence="13">
    <location>
        <begin position="165"/>
        <end position="176"/>
    </location>
</feature>
<comment type="subcellular location">
    <subcellularLocation>
        <location evidence="2">Secreted</location>
    </subcellularLocation>
</comment>
<evidence type="ECO:0000256" key="7">
    <source>
        <dbReference type="ARBA" id="ARBA00022801"/>
    </source>
</evidence>
<organism evidence="16 17">
    <name type="scientific">Aedes aegypti</name>
    <name type="common">Yellowfever mosquito</name>
    <name type="synonym">Culex aegypti</name>
    <dbReference type="NCBI Taxonomy" id="7159"/>
    <lineage>
        <taxon>Eukaryota</taxon>
        <taxon>Metazoa</taxon>
        <taxon>Ecdysozoa</taxon>
        <taxon>Arthropoda</taxon>
        <taxon>Hexapoda</taxon>
        <taxon>Insecta</taxon>
        <taxon>Pterygota</taxon>
        <taxon>Neoptera</taxon>
        <taxon>Endopterygota</taxon>
        <taxon>Diptera</taxon>
        <taxon>Nematocera</taxon>
        <taxon>Culicoidea</taxon>
        <taxon>Culicidae</taxon>
        <taxon>Culicinae</taxon>
        <taxon>Aedini</taxon>
        <taxon>Aedes</taxon>
        <taxon>Stegomyia</taxon>
    </lineage>
</organism>
<dbReference type="PANTHER" id="PTHR12253">
    <property type="entry name" value="RH14732P"/>
    <property type="match status" value="1"/>
</dbReference>
<evidence type="ECO:0000259" key="15">
    <source>
        <dbReference type="SMART" id="SM00085"/>
    </source>
</evidence>
<feature type="domain" description="Phospholipase A2-like central" evidence="15">
    <location>
        <begin position="278"/>
        <end position="400"/>
    </location>
</feature>
<protein>
    <recommendedName>
        <fullName evidence="4">Phospholipase A2</fullName>
        <ecNumber evidence="3">3.1.1.4</ecNumber>
    </recommendedName>
    <alternativeName>
        <fullName evidence="12">Phosphatidylcholine 2-acylhydrolase</fullName>
    </alternativeName>
</protein>
<dbReference type="InParanoid" id="A0A6I8TDN9"/>
<keyword evidence="7" id="KW-0378">Hydrolase</keyword>
<dbReference type="GO" id="GO:0016042">
    <property type="term" value="P:lipid catabolic process"/>
    <property type="evidence" value="ECO:0007669"/>
    <property type="project" value="UniProtKB-KW"/>
</dbReference>
<evidence type="ECO:0000313" key="17">
    <source>
        <dbReference type="Proteomes" id="UP000008820"/>
    </source>
</evidence>
<dbReference type="EC" id="3.1.1.4" evidence="3"/>
<feature type="chain" id="PRO_5043646938" description="Phospholipase A2" evidence="14">
    <location>
        <begin position="29"/>
        <end position="420"/>
    </location>
</feature>
<keyword evidence="9" id="KW-0442">Lipid degradation</keyword>
<evidence type="ECO:0000256" key="1">
    <source>
        <dbReference type="ARBA" id="ARBA00001913"/>
    </source>
</evidence>
<evidence type="ECO:0000256" key="4">
    <source>
        <dbReference type="ARBA" id="ARBA00021721"/>
    </source>
</evidence>
<dbReference type="Pfam" id="PF05826">
    <property type="entry name" value="Phospholip_A2_2"/>
    <property type="match status" value="1"/>
</dbReference>
<dbReference type="OrthoDB" id="10059604at2759"/>
<comment type="cofactor">
    <cofactor evidence="1">
        <name>Ca(2+)</name>
        <dbReference type="ChEBI" id="CHEBI:29108"/>
    </cofactor>
</comment>
<dbReference type="InterPro" id="IPR036444">
    <property type="entry name" value="PLipase_A2_dom_sf"/>
</dbReference>
<dbReference type="GO" id="GO:0004623">
    <property type="term" value="F:phospholipase A2 activity"/>
    <property type="evidence" value="ECO:0007669"/>
    <property type="project" value="UniProtKB-EC"/>
</dbReference>
<keyword evidence="14" id="KW-0732">Signal</keyword>
<feature type="region of interest" description="Disordered" evidence="13">
    <location>
        <begin position="253"/>
        <end position="277"/>
    </location>
</feature>
<dbReference type="PROSITE" id="PS00118">
    <property type="entry name" value="PA2_HIS"/>
    <property type="match status" value="1"/>
</dbReference>
<evidence type="ECO:0000313" key="16">
    <source>
        <dbReference type="EnsemblMetazoa" id="AAEL006826-PD"/>
    </source>
</evidence>
<evidence type="ECO:0000256" key="10">
    <source>
        <dbReference type="ARBA" id="ARBA00023098"/>
    </source>
</evidence>
<sequence length="420" mass="47172">MASNPMMVEKIVLIVVIVLGSLLSVVHNDPVKRFQKVTKIDEEESTQHQELESREASTPVVDITTDGEFGNTTENEADSVGISTVMVKLKHFGTKNFTFLEPDLIPISDFMDLDENVDLELLFSEQMNADHSQSGSPVENVVVQIEDYDDEGNSQSYFLHSSPYSESPSNETSLSSTSTVSSRVSGFFRDVLQRLGVYKYILDYQADGQSEKPNQLGPKVPHRFHPHFINTPKGIRNLPNHFVDQVSPSLTSTTPVGIGASSSTKRPPKPHKTHGGGLFNQFKQRIKAIYPGTVWCGDGNQAKSENDIGFFYMTDACCRAHDLCPAAIAAGEQFNRLKNNGYFTRSHCDCDKQFYNCLKNANTLVSNQIGYTYFNLLKPQCFRHEHPKVACSKKIKGKCITYVVDENQDKVWQWFDNLIY</sequence>
<dbReference type="Gene3D" id="1.20.90.10">
    <property type="entry name" value="Phospholipase A2 domain"/>
    <property type="match status" value="1"/>
</dbReference>
<evidence type="ECO:0000256" key="12">
    <source>
        <dbReference type="ARBA" id="ARBA00029903"/>
    </source>
</evidence>
<name>A0A6I8TDN9_AEDAE</name>
<evidence type="ECO:0000256" key="13">
    <source>
        <dbReference type="SAM" id="MobiDB-lite"/>
    </source>
</evidence>
<dbReference type="SMART" id="SM00085">
    <property type="entry name" value="PA2c"/>
    <property type="match status" value="1"/>
</dbReference>
<evidence type="ECO:0000256" key="8">
    <source>
        <dbReference type="ARBA" id="ARBA00022837"/>
    </source>
</evidence>
<proteinExistence type="predicted"/>
<dbReference type="InterPro" id="IPR016090">
    <property type="entry name" value="PLA2-like_dom"/>
</dbReference>
<evidence type="ECO:0000256" key="5">
    <source>
        <dbReference type="ARBA" id="ARBA00022525"/>
    </source>
</evidence>
<evidence type="ECO:0000256" key="6">
    <source>
        <dbReference type="ARBA" id="ARBA00022723"/>
    </source>
</evidence>
<evidence type="ECO:0000256" key="14">
    <source>
        <dbReference type="SAM" id="SignalP"/>
    </source>
</evidence>
<dbReference type="SUPFAM" id="SSF48619">
    <property type="entry name" value="Phospholipase A2, PLA2"/>
    <property type="match status" value="1"/>
</dbReference>
<dbReference type="CDD" id="cd04704">
    <property type="entry name" value="PLA2_bee_venom_like"/>
    <property type="match status" value="1"/>
</dbReference>
<keyword evidence="17" id="KW-1185">Reference proteome</keyword>
<dbReference type="GO" id="GO:0046872">
    <property type="term" value="F:metal ion binding"/>
    <property type="evidence" value="ECO:0007669"/>
    <property type="project" value="UniProtKB-KW"/>
</dbReference>
<dbReference type="InterPro" id="IPR033113">
    <property type="entry name" value="PLA2_histidine"/>
</dbReference>
<dbReference type="GO" id="GO:0006644">
    <property type="term" value="P:phospholipid metabolic process"/>
    <property type="evidence" value="ECO:0007669"/>
    <property type="project" value="InterPro"/>
</dbReference>
<dbReference type="GO" id="GO:0005576">
    <property type="term" value="C:extracellular region"/>
    <property type="evidence" value="ECO:0007669"/>
    <property type="project" value="UniProtKB-SubCell"/>
</dbReference>
<keyword evidence="11" id="KW-1015">Disulfide bond</keyword>
<dbReference type="AlphaFoldDB" id="A0A6I8TDN9"/>
<evidence type="ECO:0000256" key="2">
    <source>
        <dbReference type="ARBA" id="ARBA00004613"/>
    </source>
</evidence>
<dbReference type="Proteomes" id="UP000008820">
    <property type="component" value="Chromosome 1"/>
</dbReference>
<dbReference type="EnsemblMetazoa" id="AAEL006826-RD">
    <property type="protein sequence ID" value="AAEL006826-PD"/>
    <property type="gene ID" value="AAEL006826"/>
</dbReference>